<dbReference type="Pfam" id="PF13524">
    <property type="entry name" value="Glyco_trans_1_2"/>
    <property type="match status" value="1"/>
</dbReference>
<keyword evidence="3" id="KW-1185">Reference proteome</keyword>
<dbReference type="SUPFAM" id="SSF53756">
    <property type="entry name" value="UDP-Glycosyltransferase/glycogen phosphorylase"/>
    <property type="match status" value="1"/>
</dbReference>
<organism evidence="2 3">
    <name type="scientific">Candidatus Nitrospira neomarina</name>
    <dbReference type="NCBI Taxonomy" id="3020899"/>
    <lineage>
        <taxon>Bacteria</taxon>
        <taxon>Pseudomonadati</taxon>
        <taxon>Nitrospirota</taxon>
        <taxon>Nitrospiria</taxon>
        <taxon>Nitrospirales</taxon>
        <taxon>Nitrospiraceae</taxon>
        <taxon>Nitrospira</taxon>
    </lineage>
</organism>
<dbReference type="Proteomes" id="UP001302494">
    <property type="component" value="Chromosome"/>
</dbReference>
<evidence type="ECO:0000313" key="3">
    <source>
        <dbReference type="Proteomes" id="UP001302494"/>
    </source>
</evidence>
<dbReference type="KEGG" id="nneo:PQG83_15280"/>
<dbReference type="EMBL" id="CP116968">
    <property type="protein sequence ID" value="WNM61109.1"/>
    <property type="molecule type" value="Genomic_DNA"/>
</dbReference>
<protein>
    <submittedName>
        <fullName evidence="2">Glycosyltransferase</fullName>
    </submittedName>
</protein>
<name>A0AA96K1X6_9BACT</name>
<dbReference type="RefSeq" id="WP_312742801.1">
    <property type="nucleotide sequence ID" value="NZ_CP116968.1"/>
</dbReference>
<evidence type="ECO:0000259" key="1">
    <source>
        <dbReference type="Pfam" id="PF13524"/>
    </source>
</evidence>
<dbReference type="InterPro" id="IPR055259">
    <property type="entry name" value="YkvP/CgeB_Glyco_trans-like"/>
</dbReference>
<feature type="domain" description="Spore protein YkvP/CgeB glycosyl transferase-like" evidence="1">
    <location>
        <begin position="196"/>
        <end position="325"/>
    </location>
</feature>
<evidence type="ECO:0000313" key="2">
    <source>
        <dbReference type="EMBL" id="WNM61109.1"/>
    </source>
</evidence>
<accession>A0AA96K1X6</accession>
<dbReference type="AlphaFoldDB" id="A0AA96K1X6"/>
<proteinExistence type="predicted"/>
<sequence length="344" mass="38781">MMASKQRVGQKLAITFCYRGFTARYGTPPRVVVSILEKAGHQVRQIKDGPLDLAPDSVLWVWGNTNWYPGLFAQLTAINRAQRPLIIIWHTEPLPPPSAAGLPWPRLNWWETAKFILRSSEATDVYTNYLVLRRWVRNGLPDILVAATLGRREFLSERGVVADWVPLGYEPSCGQDLDLPRDIDVLFLGAQDVPRRNRLLKRLGKNGIRIHAVGSYANQGCWGKDRTELLNRTKILLNLSRTPGEFPDLRLILGMANKALVISEPIYLPAPFVPGQHFISASIEEMPEKIRYYLAHDEMRASISQRAHGLITQDVTMERSVSQIVDLISDATASLRTDSIGRIN</sequence>
<reference evidence="2 3" key="1">
    <citation type="submission" date="2023-01" db="EMBL/GenBank/DDBJ databases">
        <title>Cultivation and genomic characterization of new, ubiquitous marine nitrite-oxidizing bacteria from the Nitrospirales.</title>
        <authorList>
            <person name="Mueller A.J."/>
            <person name="Daebeler A."/>
            <person name="Herbold C.W."/>
            <person name="Kirkegaard R.H."/>
            <person name="Daims H."/>
        </authorList>
    </citation>
    <scope>NUCLEOTIDE SEQUENCE [LARGE SCALE GENOMIC DNA]</scope>
    <source>
        <strain evidence="2 3">DK</strain>
    </source>
</reference>
<gene>
    <name evidence="2" type="ORF">PQG83_15280</name>
</gene>